<gene>
    <name evidence="1" type="ORF">ACH5RR_001083</name>
</gene>
<evidence type="ECO:0000313" key="2">
    <source>
        <dbReference type="Proteomes" id="UP001630127"/>
    </source>
</evidence>
<organism evidence="1 2">
    <name type="scientific">Cinchona calisaya</name>
    <dbReference type="NCBI Taxonomy" id="153742"/>
    <lineage>
        <taxon>Eukaryota</taxon>
        <taxon>Viridiplantae</taxon>
        <taxon>Streptophyta</taxon>
        <taxon>Embryophyta</taxon>
        <taxon>Tracheophyta</taxon>
        <taxon>Spermatophyta</taxon>
        <taxon>Magnoliopsida</taxon>
        <taxon>eudicotyledons</taxon>
        <taxon>Gunneridae</taxon>
        <taxon>Pentapetalae</taxon>
        <taxon>asterids</taxon>
        <taxon>lamiids</taxon>
        <taxon>Gentianales</taxon>
        <taxon>Rubiaceae</taxon>
        <taxon>Cinchonoideae</taxon>
        <taxon>Cinchoneae</taxon>
        <taxon>Cinchona</taxon>
    </lineage>
</organism>
<keyword evidence="2" id="KW-1185">Reference proteome</keyword>
<dbReference type="AlphaFoldDB" id="A0ABD3B3K4"/>
<dbReference type="Proteomes" id="UP001630127">
    <property type="component" value="Unassembled WGS sequence"/>
</dbReference>
<protein>
    <submittedName>
        <fullName evidence="1">Uncharacterized protein</fullName>
    </submittedName>
</protein>
<proteinExistence type="predicted"/>
<name>A0ABD3B3K4_9GENT</name>
<sequence>MTQYPKPLKSIEDDYHSCFYKQKNPPLQELDVIYTLSDSDDVTHLIHSRFAEREVEEHEQDFEVAKNDDTRTTLHLAQVWLFIHFINEEHFGIKNPKRAESFSAMAGFDGRGKTGCFQLDKYSLKGLDVFTRHFFKSC</sequence>
<comment type="caution">
    <text evidence="1">The sequence shown here is derived from an EMBL/GenBank/DDBJ whole genome shotgun (WGS) entry which is preliminary data.</text>
</comment>
<accession>A0ABD3B3K4</accession>
<dbReference type="EMBL" id="JBJUIK010000001">
    <property type="protein sequence ID" value="KAL3537717.1"/>
    <property type="molecule type" value="Genomic_DNA"/>
</dbReference>
<evidence type="ECO:0000313" key="1">
    <source>
        <dbReference type="EMBL" id="KAL3537717.1"/>
    </source>
</evidence>
<reference evidence="1 2" key="1">
    <citation type="submission" date="2024-11" db="EMBL/GenBank/DDBJ databases">
        <title>A near-complete genome assembly of Cinchona calisaya.</title>
        <authorList>
            <person name="Lian D.C."/>
            <person name="Zhao X.W."/>
            <person name="Wei L."/>
        </authorList>
    </citation>
    <scope>NUCLEOTIDE SEQUENCE [LARGE SCALE GENOMIC DNA]</scope>
    <source>
        <tissue evidence="1">Nenye</tissue>
    </source>
</reference>